<protein>
    <submittedName>
        <fullName evidence="7">MFS transporter</fullName>
    </submittedName>
</protein>
<evidence type="ECO:0000256" key="4">
    <source>
        <dbReference type="ARBA" id="ARBA00023136"/>
    </source>
</evidence>
<sequence>MTATISASPVPVAPEDRRARIAVALLFLTNGAVPANLIPRYPAIVASLEPTNAEFGLAVAAGPLGALSSGLLAGMLIRRFRSSRVAVACMVASSVCVLLAGVSPMLVLLGAALFMVGALDSVADVAQNSHGLRVQRRYGRSILNSFHAIWSVGAMLGGLMGGAAAGLGIPPGLHLAASALVFSLVNLLCYRFLLAGPEPTRVEGEAAVQDEAASGTRAAARLGTYAILLALGMIAVSGSLVEDSGGTWAALYLSGSLGAAPTVAALGFVALAGMQFVGRIIGDGLVDRFGQRAVARVGGATTALGMGLALVFPTIGGTIIGFGLAGLGIATLAPAAMHTADQLPGLRSGSGLTMLSWLMRLGFLLSPPVVGLVADATALRYGLVVVPLAGLVAVVLSGFLPTRSTPEARRS</sequence>
<comment type="subcellular location">
    <subcellularLocation>
        <location evidence="1">Cell membrane</location>
        <topology evidence="1">Multi-pass membrane protein</topology>
    </subcellularLocation>
</comment>
<feature type="transmembrane region" description="Helical" evidence="5">
    <location>
        <begin position="55"/>
        <end position="77"/>
    </location>
</feature>
<evidence type="ECO:0000313" key="7">
    <source>
        <dbReference type="EMBL" id="GLU49179.1"/>
    </source>
</evidence>
<feature type="transmembrane region" description="Helical" evidence="5">
    <location>
        <begin position="21"/>
        <end position="43"/>
    </location>
</feature>
<dbReference type="InterPro" id="IPR011701">
    <property type="entry name" value="MFS"/>
</dbReference>
<proteinExistence type="predicted"/>
<dbReference type="SUPFAM" id="SSF103473">
    <property type="entry name" value="MFS general substrate transporter"/>
    <property type="match status" value="1"/>
</dbReference>
<dbReference type="InterPro" id="IPR051788">
    <property type="entry name" value="MFS_Transporter"/>
</dbReference>
<feature type="transmembrane region" description="Helical" evidence="5">
    <location>
        <begin position="108"/>
        <end position="126"/>
    </location>
</feature>
<evidence type="ECO:0000313" key="8">
    <source>
        <dbReference type="Proteomes" id="UP001165092"/>
    </source>
</evidence>
<dbReference type="Proteomes" id="UP001165092">
    <property type="component" value="Unassembled WGS sequence"/>
</dbReference>
<organism evidence="7 8">
    <name type="scientific">Nocardiopsis ansamitocini</name>
    <dbReference type="NCBI Taxonomy" id="1670832"/>
    <lineage>
        <taxon>Bacteria</taxon>
        <taxon>Bacillati</taxon>
        <taxon>Actinomycetota</taxon>
        <taxon>Actinomycetes</taxon>
        <taxon>Streptosporangiales</taxon>
        <taxon>Nocardiopsidaceae</taxon>
        <taxon>Nocardiopsis</taxon>
    </lineage>
</organism>
<feature type="transmembrane region" description="Helical" evidence="5">
    <location>
        <begin position="147"/>
        <end position="169"/>
    </location>
</feature>
<feature type="transmembrane region" description="Helical" evidence="5">
    <location>
        <begin position="357"/>
        <end position="374"/>
    </location>
</feature>
<evidence type="ECO:0000259" key="6">
    <source>
        <dbReference type="PROSITE" id="PS50850"/>
    </source>
</evidence>
<feature type="transmembrane region" description="Helical" evidence="5">
    <location>
        <begin position="318"/>
        <end position="336"/>
    </location>
</feature>
<dbReference type="EMBL" id="BSQG01000006">
    <property type="protein sequence ID" value="GLU49179.1"/>
    <property type="molecule type" value="Genomic_DNA"/>
</dbReference>
<feature type="domain" description="Major facilitator superfamily (MFS) profile" evidence="6">
    <location>
        <begin position="216"/>
        <end position="411"/>
    </location>
</feature>
<evidence type="ECO:0000256" key="5">
    <source>
        <dbReference type="SAM" id="Phobius"/>
    </source>
</evidence>
<dbReference type="PANTHER" id="PTHR23514:SF13">
    <property type="entry name" value="INNER MEMBRANE PROTEIN YBJJ"/>
    <property type="match status" value="1"/>
</dbReference>
<evidence type="ECO:0000256" key="1">
    <source>
        <dbReference type="ARBA" id="ARBA00004651"/>
    </source>
</evidence>
<keyword evidence="3 5" id="KW-1133">Transmembrane helix</keyword>
<dbReference type="RefSeq" id="WP_285760655.1">
    <property type="nucleotide sequence ID" value="NZ_BSQG01000006.1"/>
</dbReference>
<feature type="transmembrane region" description="Helical" evidence="5">
    <location>
        <begin position="247"/>
        <end position="272"/>
    </location>
</feature>
<dbReference type="Gene3D" id="1.20.1250.20">
    <property type="entry name" value="MFS general substrate transporter like domains"/>
    <property type="match status" value="2"/>
</dbReference>
<evidence type="ECO:0000256" key="2">
    <source>
        <dbReference type="ARBA" id="ARBA00022692"/>
    </source>
</evidence>
<comment type="caution">
    <text evidence="7">The sequence shown here is derived from an EMBL/GenBank/DDBJ whole genome shotgun (WGS) entry which is preliminary data.</text>
</comment>
<dbReference type="Pfam" id="PF07690">
    <property type="entry name" value="MFS_1"/>
    <property type="match status" value="1"/>
</dbReference>
<accession>A0A9W6P8V0</accession>
<reference evidence="7" key="1">
    <citation type="submission" date="2023-02" db="EMBL/GenBank/DDBJ databases">
        <title>Nocardiopsis ansamitocini NBRC 112285.</title>
        <authorList>
            <person name="Ichikawa N."/>
            <person name="Sato H."/>
            <person name="Tonouchi N."/>
        </authorList>
    </citation>
    <scope>NUCLEOTIDE SEQUENCE</scope>
    <source>
        <strain evidence="7">NBRC 112285</strain>
    </source>
</reference>
<dbReference type="PANTHER" id="PTHR23514">
    <property type="entry name" value="BYPASS OF STOP CODON PROTEIN 6"/>
    <property type="match status" value="1"/>
</dbReference>
<feature type="transmembrane region" description="Helical" evidence="5">
    <location>
        <begin position="175"/>
        <end position="193"/>
    </location>
</feature>
<dbReference type="InterPro" id="IPR020846">
    <property type="entry name" value="MFS_dom"/>
</dbReference>
<keyword evidence="8" id="KW-1185">Reference proteome</keyword>
<dbReference type="PROSITE" id="PS50850">
    <property type="entry name" value="MFS"/>
    <property type="match status" value="1"/>
</dbReference>
<keyword evidence="4 5" id="KW-0472">Membrane</keyword>
<dbReference type="InterPro" id="IPR036259">
    <property type="entry name" value="MFS_trans_sf"/>
</dbReference>
<dbReference type="AlphaFoldDB" id="A0A9W6P8V0"/>
<feature type="transmembrane region" description="Helical" evidence="5">
    <location>
        <begin position="222"/>
        <end position="241"/>
    </location>
</feature>
<dbReference type="GO" id="GO:0005886">
    <property type="term" value="C:plasma membrane"/>
    <property type="evidence" value="ECO:0007669"/>
    <property type="project" value="UniProtKB-SubCell"/>
</dbReference>
<feature type="transmembrane region" description="Helical" evidence="5">
    <location>
        <begin position="380"/>
        <end position="400"/>
    </location>
</feature>
<dbReference type="CDD" id="cd17393">
    <property type="entry name" value="MFS_MosC_like"/>
    <property type="match status" value="1"/>
</dbReference>
<evidence type="ECO:0000256" key="3">
    <source>
        <dbReference type="ARBA" id="ARBA00022989"/>
    </source>
</evidence>
<dbReference type="GO" id="GO:0022857">
    <property type="term" value="F:transmembrane transporter activity"/>
    <property type="evidence" value="ECO:0007669"/>
    <property type="project" value="InterPro"/>
</dbReference>
<gene>
    <name evidence="7" type="ORF">Nans01_35300</name>
</gene>
<keyword evidence="2 5" id="KW-0812">Transmembrane</keyword>
<name>A0A9W6P8V0_9ACTN</name>